<feature type="chain" id="PRO_5046639024" evidence="4">
    <location>
        <begin position="21"/>
        <end position="1111"/>
    </location>
</feature>
<dbReference type="InterPro" id="IPR008979">
    <property type="entry name" value="Galactose-bd-like_sf"/>
</dbReference>
<evidence type="ECO:0000256" key="4">
    <source>
        <dbReference type="SAM" id="SignalP"/>
    </source>
</evidence>
<sequence>MKKTLLLLSFSLLMTSFGFSQTEKAWSSYNDQVIKVSKSAQRESFPQDFKLMQLDLVTIKQALLGAPNRFVSNKSNIIISIPNANGQLERFSIFESSNFDKELQTQFPEIRSYVGIGIDDKHAQLRMSVDPRGIQTMVFRTDKRNEFMEPYSEDGKIYAVYSSERLKGKLPFTCSTQEQSLTNRLGDKVSKDDSNLLRSSTSELLTFRLALSCTAEYSNYFGATSAAQVANVLAAFNATMTRVNGVFEKDFTIHMNIIASTTNVIYYNAGTDPYSAAAAGSGGAWNAELQSTLTSVITEANYDVGHLFGASGGGGNAGCIGCVCEDGSKGSGFTSPADGIPSGDNFDIDYVAHEMGHQFGANHTFSHSNEGTGVNMEVGSGSTIMGYAGITSRDVQPHSDDYFHFASIFQVETNMEGKTCPVRTPIANGAPVVNAGLNYTIPKSTPFILTGSATDPNGNPLTYCWEQIDNAGSTQTNAASAASATKASGPNWRSYDPVSSTSRYFPPIDRVIANSTTTNGTGNDVIVVEALSSVARTLNFALTVRDNVANGGLTNTDAMVVTVNGTAGPFAVTAPNTAISWQVGTNQNVTWNVSGTTTNGVNCANVDIFLSTDGGYTYPITLASGVPNDGSENITVPNNIGTTNRIMVKGNNHIFYDISNVNFTIAAPTSSFSLSYAGAIGAQTATICQGNSASYNLQYTPLAGFSGTTTFSATGNPANTSVSFSPASTTASSAVTVNLTSTAAVATGTYTIVVTGTSGATTRTVNLYLTVVNGSFGIQNLTSPANLATGQATSTVLSWPANAAATSYDVEVATDAAFTNIIATGTITGTSTTISGLNEITDYFWRVKPKNSGCSGTFSSSYKFTTGESNCTFNYSNNTVLAVGDGAGANTAGTTATKTIVVPGTVTGNINEVNVGLAFTHTYIEDLVIELVHPDGTIVSLWNRNCDEEFDNVNITFSDGNPAIPSSGCTISTGTFSPDSPLSALNGKTASGTWTLRATDWYNGDTGSIGNWSINLCMAQTPLSNESFSINDLAIYPNPNNGNFNIQFTSNSGNEIKVGVHDMRGREIFTKSYTNNGLFNENLQLNGVQAGIYLVTIQDGSSEVTKKIVVE</sequence>
<comment type="caution">
    <text evidence="7">The sequence shown here is derived from an EMBL/GenBank/DDBJ whole genome shotgun (WGS) entry which is preliminary data.</text>
</comment>
<dbReference type="Gene3D" id="2.60.120.260">
    <property type="entry name" value="Galactose-binding domain-like"/>
    <property type="match status" value="1"/>
</dbReference>
<dbReference type="InterPro" id="IPR036116">
    <property type="entry name" value="FN3_sf"/>
</dbReference>
<dbReference type="InterPro" id="IPR026444">
    <property type="entry name" value="Secre_tail"/>
</dbReference>
<keyword evidence="8" id="KW-1185">Reference proteome</keyword>
<dbReference type="RefSeq" id="WP_166236992.1">
    <property type="nucleotide sequence ID" value="NZ_JAAJBV010000006.1"/>
</dbReference>
<dbReference type="Pfam" id="PF13583">
    <property type="entry name" value="Reprolysin_4"/>
    <property type="match status" value="1"/>
</dbReference>
<dbReference type="Gene3D" id="2.60.40.10">
    <property type="entry name" value="Immunoglobulins"/>
    <property type="match status" value="2"/>
</dbReference>
<evidence type="ECO:0000256" key="3">
    <source>
        <dbReference type="ARBA" id="ARBA00022801"/>
    </source>
</evidence>
<protein>
    <submittedName>
        <fullName evidence="7">T9SS type A sorting domain-containing protein</fullName>
    </submittedName>
</protein>
<dbReference type="SUPFAM" id="SSF55486">
    <property type="entry name" value="Metalloproteases ('zincins'), catalytic domain"/>
    <property type="match status" value="1"/>
</dbReference>
<dbReference type="PROSITE" id="PS50853">
    <property type="entry name" value="FN3"/>
    <property type="match status" value="1"/>
</dbReference>
<keyword evidence="1" id="KW-0645">Protease</keyword>
<evidence type="ECO:0000313" key="8">
    <source>
        <dbReference type="Proteomes" id="UP000761423"/>
    </source>
</evidence>
<evidence type="ECO:0000256" key="1">
    <source>
        <dbReference type="ARBA" id="ARBA00022670"/>
    </source>
</evidence>
<keyword evidence="3" id="KW-0378">Hydrolase</keyword>
<feature type="signal peptide" evidence="4">
    <location>
        <begin position="1"/>
        <end position="20"/>
    </location>
</feature>
<proteinExistence type="predicted"/>
<feature type="domain" description="Fibronectin type-III" evidence="5">
    <location>
        <begin position="777"/>
        <end position="869"/>
    </location>
</feature>
<organism evidence="7 8">
    <name type="scientific">Flavobacterium celericrescens</name>
    <dbReference type="NCBI Taxonomy" id="2709780"/>
    <lineage>
        <taxon>Bacteria</taxon>
        <taxon>Pseudomonadati</taxon>
        <taxon>Bacteroidota</taxon>
        <taxon>Flavobacteriia</taxon>
        <taxon>Flavobacteriales</taxon>
        <taxon>Flavobacteriaceae</taxon>
        <taxon>Flavobacterium</taxon>
    </lineage>
</organism>
<dbReference type="Pfam" id="PF18962">
    <property type="entry name" value="Por_Secre_tail"/>
    <property type="match status" value="1"/>
</dbReference>
<dbReference type="InterPro" id="IPR002884">
    <property type="entry name" value="P_dom"/>
</dbReference>
<gene>
    <name evidence="7" type="ORF">G4L40_09625</name>
</gene>
<feature type="domain" description="P/Homo B" evidence="6">
    <location>
        <begin position="865"/>
        <end position="1022"/>
    </location>
</feature>
<dbReference type="Gene3D" id="3.40.390.10">
    <property type="entry name" value="Collagenase (Catalytic Domain)"/>
    <property type="match status" value="1"/>
</dbReference>
<dbReference type="Pfam" id="PF01483">
    <property type="entry name" value="P_proprotein"/>
    <property type="match status" value="1"/>
</dbReference>
<evidence type="ECO:0000256" key="2">
    <source>
        <dbReference type="ARBA" id="ARBA00022729"/>
    </source>
</evidence>
<name>A0ABX0II20_9FLAO</name>
<dbReference type="InterPro" id="IPR024079">
    <property type="entry name" value="MetalloPept_cat_dom_sf"/>
</dbReference>
<dbReference type="SUPFAM" id="SSF49265">
    <property type="entry name" value="Fibronectin type III"/>
    <property type="match status" value="1"/>
</dbReference>
<dbReference type="InterPro" id="IPR013783">
    <property type="entry name" value="Ig-like_fold"/>
</dbReference>
<accession>A0ABX0II20</accession>
<evidence type="ECO:0000259" key="5">
    <source>
        <dbReference type="PROSITE" id="PS50853"/>
    </source>
</evidence>
<dbReference type="NCBIfam" id="TIGR04183">
    <property type="entry name" value="Por_Secre_tail"/>
    <property type="match status" value="1"/>
</dbReference>
<evidence type="ECO:0000313" key="7">
    <source>
        <dbReference type="EMBL" id="NHM04960.1"/>
    </source>
</evidence>
<reference evidence="7 8" key="1">
    <citation type="submission" date="2020-02" db="EMBL/GenBank/DDBJ databases">
        <authorList>
            <person name="Chen W.-M."/>
        </authorList>
    </citation>
    <scope>NUCLEOTIDE SEQUENCE [LARGE SCALE GENOMIC DNA]</scope>
    <source>
        <strain evidence="7 8">TWA-26</strain>
    </source>
</reference>
<evidence type="ECO:0000259" key="6">
    <source>
        <dbReference type="PROSITE" id="PS51829"/>
    </source>
</evidence>
<dbReference type="InterPro" id="IPR003961">
    <property type="entry name" value="FN3_dom"/>
</dbReference>
<keyword evidence="2 4" id="KW-0732">Signal</keyword>
<dbReference type="EMBL" id="JAAJBV010000006">
    <property type="protein sequence ID" value="NHM04960.1"/>
    <property type="molecule type" value="Genomic_DNA"/>
</dbReference>
<dbReference type="Proteomes" id="UP000761423">
    <property type="component" value="Unassembled WGS sequence"/>
</dbReference>
<dbReference type="PROSITE" id="PS51829">
    <property type="entry name" value="P_HOMO_B"/>
    <property type="match status" value="1"/>
</dbReference>
<dbReference type="SUPFAM" id="SSF49785">
    <property type="entry name" value="Galactose-binding domain-like"/>
    <property type="match status" value="1"/>
</dbReference>